<dbReference type="PANTHER" id="PTHR37540">
    <property type="entry name" value="TRANSCRIPTION FACTOR (ACR-2), PUTATIVE-RELATED-RELATED"/>
    <property type="match status" value="1"/>
</dbReference>
<dbReference type="Pfam" id="PF11951">
    <property type="entry name" value="Fungal_trans_2"/>
    <property type="match status" value="1"/>
</dbReference>
<keyword evidence="4" id="KW-1185">Reference proteome</keyword>
<dbReference type="AlphaFoldDB" id="A0A8K0SDM2"/>
<accession>A0A8K0SDM2</accession>
<sequence length="587" mass="65137">MPRVPSSETKSDVLKVNRVQTATVAFPNLTANIPMAPRLPLPSVVDVQEGPYSHLNPATIHETLSCLDDEPSGSSSKADNSVITSCSRPRTNIWKPFNIASPKDAIQTITTHGIRAAKRSFSEEPVVDLDITSGESYRLVASPIGNSTAHFHYLPMRLTKLNKELVRIHLQLLSRFKCAVDGDPDPRNDFMNTWVPATVQDPLLLQIVLFTSSCFLSETGHMSKSLQNGHKWRVISMLNSQLKDENAKMTDPLILGVVQMIADSWYWGATHDLKCHLGGIRAMITKRGGLNRLGMRGHLAKMILIHDIGMALAHEIKPSIYGHPGFAFHDSRAMPFKTAFNTPLICNWQSFRECSNSLQLHPSTAQILDDMRRVLADVLALPKTPTSEEVQKVINTASCVHENILDLPKDKPPLRPPRSNSSRSSSGESPGSTMTETEDLPDKLYVVIRKVALIYCEAIFTRSPVSSTCSERDIGTIWYDIWHSGLPTWKSVLGIFVWIMIALVSNCHKIGPGRLIKTLTISTMMSIGMEDWQIFTLIVKTSFRLQRYLAGGDHGRTNDLIGGEKVVDKYGFAMKDALPAIELPIDG</sequence>
<feature type="compositionally biased region" description="Low complexity" evidence="2">
    <location>
        <begin position="417"/>
        <end position="432"/>
    </location>
</feature>
<evidence type="ECO:0000313" key="4">
    <source>
        <dbReference type="Proteomes" id="UP000813427"/>
    </source>
</evidence>
<feature type="region of interest" description="Disordered" evidence="2">
    <location>
        <begin position="406"/>
        <end position="437"/>
    </location>
</feature>
<dbReference type="InterPro" id="IPR021858">
    <property type="entry name" value="Fun_TF"/>
</dbReference>
<reference evidence="3" key="1">
    <citation type="journal article" date="2021" name="Nat. Commun.">
        <title>Genetic determinants of endophytism in the Arabidopsis root mycobiome.</title>
        <authorList>
            <person name="Mesny F."/>
            <person name="Miyauchi S."/>
            <person name="Thiergart T."/>
            <person name="Pickel B."/>
            <person name="Atanasova L."/>
            <person name="Karlsson M."/>
            <person name="Huettel B."/>
            <person name="Barry K.W."/>
            <person name="Haridas S."/>
            <person name="Chen C."/>
            <person name="Bauer D."/>
            <person name="Andreopoulos W."/>
            <person name="Pangilinan J."/>
            <person name="LaButti K."/>
            <person name="Riley R."/>
            <person name="Lipzen A."/>
            <person name="Clum A."/>
            <person name="Drula E."/>
            <person name="Henrissat B."/>
            <person name="Kohler A."/>
            <person name="Grigoriev I.V."/>
            <person name="Martin F.M."/>
            <person name="Hacquard S."/>
        </authorList>
    </citation>
    <scope>NUCLEOTIDE SEQUENCE</scope>
    <source>
        <strain evidence="3">MPI-SDFR-AT-0068</strain>
    </source>
</reference>
<evidence type="ECO:0000256" key="1">
    <source>
        <dbReference type="ARBA" id="ARBA00023242"/>
    </source>
</evidence>
<dbReference type="EMBL" id="JAGPXF010000001">
    <property type="protein sequence ID" value="KAH7262703.1"/>
    <property type="molecule type" value="Genomic_DNA"/>
</dbReference>
<protein>
    <submittedName>
        <fullName evidence="3">Uncharacterized protein</fullName>
    </submittedName>
</protein>
<comment type="caution">
    <text evidence="3">The sequence shown here is derived from an EMBL/GenBank/DDBJ whole genome shotgun (WGS) entry which is preliminary data.</text>
</comment>
<evidence type="ECO:0000313" key="3">
    <source>
        <dbReference type="EMBL" id="KAH7262703.1"/>
    </source>
</evidence>
<name>A0A8K0SDM2_9HYPO</name>
<organism evidence="3 4">
    <name type="scientific">Fusarium tricinctum</name>
    <dbReference type="NCBI Taxonomy" id="61284"/>
    <lineage>
        <taxon>Eukaryota</taxon>
        <taxon>Fungi</taxon>
        <taxon>Dikarya</taxon>
        <taxon>Ascomycota</taxon>
        <taxon>Pezizomycotina</taxon>
        <taxon>Sordariomycetes</taxon>
        <taxon>Hypocreomycetidae</taxon>
        <taxon>Hypocreales</taxon>
        <taxon>Nectriaceae</taxon>
        <taxon>Fusarium</taxon>
        <taxon>Fusarium tricinctum species complex</taxon>
    </lineage>
</organism>
<evidence type="ECO:0000256" key="2">
    <source>
        <dbReference type="SAM" id="MobiDB-lite"/>
    </source>
</evidence>
<dbReference type="PANTHER" id="PTHR37540:SF9">
    <property type="entry name" value="ZN(2)-C6 FUNGAL-TYPE DOMAIN-CONTAINING PROTEIN"/>
    <property type="match status" value="1"/>
</dbReference>
<dbReference type="OrthoDB" id="415825at2759"/>
<proteinExistence type="predicted"/>
<keyword evidence="1" id="KW-0539">Nucleus</keyword>
<dbReference type="Proteomes" id="UP000813427">
    <property type="component" value="Unassembled WGS sequence"/>
</dbReference>
<gene>
    <name evidence="3" type="ORF">BKA59DRAFT_505728</name>
</gene>